<dbReference type="InterPro" id="IPR018392">
    <property type="entry name" value="LysM"/>
</dbReference>
<dbReference type="SMART" id="SM00257">
    <property type="entry name" value="LysM"/>
    <property type="match status" value="3"/>
</dbReference>
<evidence type="ECO:0000313" key="4">
    <source>
        <dbReference type="Proteomes" id="UP001595387"/>
    </source>
</evidence>
<dbReference type="Gene3D" id="3.10.350.10">
    <property type="entry name" value="LysM domain"/>
    <property type="match status" value="3"/>
</dbReference>
<feature type="domain" description="LysM" evidence="2">
    <location>
        <begin position="52"/>
        <end position="96"/>
    </location>
</feature>
<name>A0ABV7A9K1_9BACI</name>
<feature type="domain" description="LysM" evidence="2">
    <location>
        <begin position="3"/>
        <end position="47"/>
    </location>
</feature>
<dbReference type="InterPro" id="IPR011659">
    <property type="entry name" value="WD40"/>
</dbReference>
<dbReference type="PANTHER" id="PTHR36842:SF1">
    <property type="entry name" value="PROTEIN TOLB"/>
    <property type="match status" value="1"/>
</dbReference>
<dbReference type="Pfam" id="PF01476">
    <property type="entry name" value="LysM"/>
    <property type="match status" value="3"/>
</dbReference>
<dbReference type="InterPro" id="IPR011042">
    <property type="entry name" value="6-blade_b-propeller_TolB-like"/>
</dbReference>
<feature type="domain" description="LysM" evidence="2">
    <location>
        <begin position="101"/>
        <end position="150"/>
    </location>
</feature>
<accession>A0ABV7A9K1</accession>
<dbReference type="SUPFAM" id="SSF82171">
    <property type="entry name" value="DPP6 N-terminal domain-like"/>
    <property type="match status" value="1"/>
</dbReference>
<dbReference type="SUPFAM" id="SSF54106">
    <property type="entry name" value="LysM domain"/>
    <property type="match status" value="3"/>
</dbReference>
<evidence type="ECO:0000256" key="1">
    <source>
        <dbReference type="ARBA" id="ARBA00009820"/>
    </source>
</evidence>
<sequence>MQFFYTVRSGDTVSLIASRWALPVDSVIAANNMEPPYMIHPGQQISIPPGVERYRVQAGDTINSLSQRYRVPSSTIIEANRLQPPYTIQVGQLLRIPPGVPYYFVRPGDTLFQLANRFNVGTGDQARYDLIARINQLPSYNIYPGMRLIIPYAPPGGKGGIAYFAERGTGYDLWVYVLADGRDRRITNGLGAVYSVPYWAPDGTKIAFVGRSGVLYVVDLIQDRTAEIDFLEDTFGIYLDWSPDSRKLTYVKKGEIILYDVRTHHAERIPQHGATDVQWLPNGRQLLYQAPDTAGISQLFIIRPDGSGKRQITRNTGGRYNNVRVSPDGTAVLYTTPGVSISLIYLLDLTTGNMYEVAGGPLSKNYNPVWSPDSLYITYSATAFESVGYYSLIRTVNRYGREDRTRAISDCYSTPVTWSPDSMEIAYLSDCGNEDRATAIWKIARGHPVPIRLTEAESIVSLQWSPALKLDDWRIYTNRDYLIQLKYPRHWERVTQLRYEGVDGFFQISAIRSEEPLPVVCRNEAFHPLQPYGSAPKIISSSIQGQEACLIYPSADQPAEMRNQAALIVQYPQPVNISGDIYNYFLLWSDKEHLDMISSSLIFL</sequence>
<dbReference type="PROSITE" id="PS51782">
    <property type="entry name" value="LYSM"/>
    <property type="match status" value="3"/>
</dbReference>
<gene>
    <name evidence="3" type="ORF">ACFODW_15880</name>
</gene>
<dbReference type="Gene3D" id="2.120.10.30">
    <property type="entry name" value="TolB, C-terminal domain"/>
    <property type="match status" value="2"/>
</dbReference>
<evidence type="ECO:0000259" key="2">
    <source>
        <dbReference type="PROSITE" id="PS51782"/>
    </source>
</evidence>
<evidence type="ECO:0000313" key="3">
    <source>
        <dbReference type="EMBL" id="MFC2949802.1"/>
    </source>
</evidence>
<dbReference type="EMBL" id="JBHRRZ010000039">
    <property type="protein sequence ID" value="MFC2949802.1"/>
    <property type="molecule type" value="Genomic_DNA"/>
</dbReference>
<proteinExistence type="inferred from homology"/>
<comment type="similarity">
    <text evidence="1">Belongs to the TolB family.</text>
</comment>
<comment type="caution">
    <text evidence="3">The sequence shown here is derived from an EMBL/GenBank/DDBJ whole genome shotgun (WGS) entry which is preliminary data.</text>
</comment>
<dbReference type="Proteomes" id="UP001595387">
    <property type="component" value="Unassembled WGS sequence"/>
</dbReference>
<keyword evidence="4" id="KW-1185">Reference proteome</keyword>
<dbReference type="RefSeq" id="WP_390307772.1">
    <property type="nucleotide sequence ID" value="NZ_JBHRRZ010000039.1"/>
</dbReference>
<dbReference type="CDD" id="cd00118">
    <property type="entry name" value="LysM"/>
    <property type="match status" value="2"/>
</dbReference>
<reference evidence="4" key="1">
    <citation type="journal article" date="2019" name="Int. J. Syst. Evol. Microbiol.">
        <title>The Global Catalogue of Microorganisms (GCM) 10K type strain sequencing project: providing services to taxonomists for standard genome sequencing and annotation.</title>
        <authorList>
            <consortium name="The Broad Institute Genomics Platform"/>
            <consortium name="The Broad Institute Genome Sequencing Center for Infectious Disease"/>
            <person name="Wu L."/>
            <person name="Ma J."/>
        </authorList>
    </citation>
    <scope>NUCLEOTIDE SEQUENCE [LARGE SCALE GENOMIC DNA]</scope>
    <source>
        <strain evidence="4">KCTC 13193</strain>
    </source>
</reference>
<protein>
    <submittedName>
        <fullName evidence="3">LysM peptidoglycan-binding domain-containing protein</fullName>
    </submittedName>
</protein>
<dbReference type="PANTHER" id="PTHR36842">
    <property type="entry name" value="PROTEIN TOLB HOMOLOG"/>
    <property type="match status" value="1"/>
</dbReference>
<organism evidence="3 4">
    <name type="scientific">Virgibacillus sediminis</name>
    <dbReference type="NCBI Taxonomy" id="202260"/>
    <lineage>
        <taxon>Bacteria</taxon>
        <taxon>Bacillati</taxon>
        <taxon>Bacillota</taxon>
        <taxon>Bacilli</taxon>
        <taxon>Bacillales</taxon>
        <taxon>Bacillaceae</taxon>
        <taxon>Virgibacillus</taxon>
    </lineage>
</organism>
<dbReference type="InterPro" id="IPR036779">
    <property type="entry name" value="LysM_dom_sf"/>
</dbReference>
<dbReference type="Pfam" id="PF07676">
    <property type="entry name" value="PD40"/>
    <property type="match status" value="2"/>
</dbReference>